<dbReference type="InterPro" id="IPR021139">
    <property type="entry name" value="NYN"/>
</dbReference>
<dbReference type="Gene3D" id="3.40.50.1010">
    <property type="entry name" value="5'-nuclease"/>
    <property type="match status" value="1"/>
</dbReference>
<evidence type="ECO:0000313" key="2">
    <source>
        <dbReference type="EMBL" id="MBC6468628.1"/>
    </source>
</evidence>
<name>A0ABR7LW25_9ACTN</name>
<dbReference type="Pfam" id="PF01936">
    <property type="entry name" value="NYN"/>
    <property type="match status" value="1"/>
</dbReference>
<dbReference type="EMBL" id="JABVEC010000020">
    <property type="protein sequence ID" value="MBC6468628.1"/>
    <property type="molecule type" value="Genomic_DNA"/>
</dbReference>
<organism evidence="2 3">
    <name type="scientific">Actinomadura alba</name>
    <dbReference type="NCBI Taxonomy" id="406431"/>
    <lineage>
        <taxon>Bacteria</taxon>
        <taxon>Bacillati</taxon>
        <taxon>Actinomycetota</taxon>
        <taxon>Actinomycetes</taxon>
        <taxon>Streptosporangiales</taxon>
        <taxon>Thermomonosporaceae</taxon>
        <taxon>Actinomadura</taxon>
    </lineage>
</organism>
<proteinExistence type="predicted"/>
<dbReference type="Proteomes" id="UP000805614">
    <property type="component" value="Unassembled WGS sequence"/>
</dbReference>
<sequence>MLVNVYVDGFNLYYGCLKGTPYKWLDLDALSRRLLPRDRIHRIRYFTAQIGRRPDDPQRHNRQQYYLRALATIPHLDLHLGRFQETTTRMRLANPPAQGPCTVKVIKTEEKGSDVNLATYLLADAFRRNFETALVITNDADLAEPIRLVCHELGLPVGIANPHPPYKRSVALERTTPTFFKQIRPGALRDCQFPDTMRDQHGQVRRPVKW</sequence>
<keyword evidence="3" id="KW-1185">Reference proteome</keyword>
<dbReference type="CDD" id="cd18722">
    <property type="entry name" value="PIN_NicB-like"/>
    <property type="match status" value="1"/>
</dbReference>
<dbReference type="RefSeq" id="WP_187245679.1">
    <property type="nucleotide sequence ID" value="NZ_BAAAOK010000001.1"/>
</dbReference>
<evidence type="ECO:0000313" key="3">
    <source>
        <dbReference type="Proteomes" id="UP000805614"/>
    </source>
</evidence>
<reference evidence="2 3" key="1">
    <citation type="submission" date="2020-06" db="EMBL/GenBank/DDBJ databases">
        <title>Actinomadura xiongansis sp. nov., isolated from soil of Baiyangdian.</title>
        <authorList>
            <person name="Zhang X."/>
        </authorList>
    </citation>
    <scope>NUCLEOTIDE SEQUENCE [LARGE SCALE GENOMIC DNA]</scope>
    <source>
        <strain evidence="2 3">HBUM206468</strain>
    </source>
</reference>
<accession>A0ABR7LW25</accession>
<gene>
    <name evidence="2" type="ORF">HKK74_24480</name>
</gene>
<evidence type="ECO:0000259" key="1">
    <source>
        <dbReference type="Pfam" id="PF01936"/>
    </source>
</evidence>
<feature type="domain" description="NYN" evidence="1">
    <location>
        <begin position="3"/>
        <end position="161"/>
    </location>
</feature>
<comment type="caution">
    <text evidence="2">The sequence shown here is derived from an EMBL/GenBank/DDBJ whole genome shotgun (WGS) entry which is preliminary data.</text>
</comment>
<protein>
    <submittedName>
        <fullName evidence="2">NYN domain-containing protein</fullName>
    </submittedName>
</protein>